<feature type="signal peptide" evidence="1">
    <location>
        <begin position="1"/>
        <end position="34"/>
    </location>
</feature>
<name>A0AAV9I1V8_9PEZI</name>
<accession>A0AAV9I1V8</accession>
<reference evidence="2" key="1">
    <citation type="journal article" date="2023" name="Mol. Phylogenet. Evol.">
        <title>Genome-scale phylogeny and comparative genomics of the fungal order Sordariales.</title>
        <authorList>
            <person name="Hensen N."/>
            <person name="Bonometti L."/>
            <person name="Westerberg I."/>
            <person name="Brannstrom I.O."/>
            <person name="Guillou S."/>
            <person name="Cros-Aarteil S."/>
            <person name="Calhoun S."/>
            <person name="Haridas S."/>
            <person name="Kuo A."/>
            <person name="Mondo S."/>
            <person name="Pangilinan J."/>
            <person name="Riley R."/>
            <person name="LaButti K."/>
            <person name="Andreopoulos B."/>
            <person name="Lipzen A."/>
            <person name="Chen C."/>
            <person name="Yan M."/>
            <person name="Daum C."/>
            <person name="Ng V."/>
            <person name="Clum A."/>
            <person name="Steindorff A."/>
            <person name="Ohm R.A."/>
            <person name="Martin F."/>
            <person name="Silar P."/>
            <person name="Natvig D.O."/>
            <person name="Lalanne C."/>
            <person name="Gautier V."/>
            <person name="Ament-Velasquez S.L."/>
            <person name="Kruys A."/>
            <person name="Hutchinson M.I."/>
            <person name="Powell A.J."/>
            <person name="Barry K."/>
            <person name="Miller A.N."/>
            <person name="Grigoriev I.V."/>
            <person name="Debuchy R."/>
            <person name="Gladieux P."/>
            <person name="Hiltunen Thoren M."/>
            <person name="Johannesson H."/>
        </authorList>
    </citation>
    <scope>NUCLEOTIDE SEQUENCE</scope>
    <source>
        <strain evidence="2">PSN324</strain>
    </source>
</reference>
<protein>
    <submittedName>
        <fullName evidence="2">Uncharacterized protein</fullName>
    </submittedName>
</protein>
<keyword evidence="1" id="KW-0732">Signal</keyword>
<dbReference type="EMBL" id="MU864932">
    <property type="protein sequence ID" value="KAK4466319.1"/>
    <property type="molecule type" value="Genomic_DNA"/>
</dbReference>
<evidence type="ECO:0000256" key="1">
    <source>
        <dbReference type="SAM" id="SignalP"/>
    </source>
</evidence>
<keyword evidence="3" id="KW-1185">Reference proteome</keyword>
<proteinExistence type="predicted"/>
<feature type="chain" id="PRO_5043631202" evidence="1">
    <location>
        <begin position="35"/>
        <end position="187"/>
    </location>
</feature>
<evidence type="ECO:0000313" key="2">
    <source>
        <dbReference type="EMBL" id="KAK4466319.1"/>
    </source>
</evidence>
<evidence type="ECO:0000313" key="3">
    <source>
        <dbReference type="Proteomes" id="UP001321749"/>
    </source>
</evidence>
<dbReference type="Proteomes" id="UP001321749">
    <property type="component" value="Unassembled WGS sequence"/>
</dbReference>
<gene>
    <name evidence="2" type="ORF">QBC42DRAFT_82946</name>
</gene>
<sequence length="187" mass="19763">MHRKPPHHQNQAFRMVQILSTLALVLATATSAVAQVAGVTSYPASVDASQYISDVWYPSPFPTQLPGSVVTKLASELYKVEKSFISNKANPSVHSAIASAITHAPNPTKVAASIEASGYKYKAVTTNAWYQDNVDKKAKKIVSEYNSKWDSVMASVLQINTNAAPPPVCTGAAVAAAGAAMGVMAML</sequence>
<organism evidence="2 3">
    <name type="scientific">Cladorrhinum samala</name>
    <dbReference type="NCBI Taxonomy" id="585594"/>
    <lineage>
        <taxon>Eukaryota</taxon>
        <taxon>Fungi</taxon>
        <taxon>Dikarya</taxon>
        <taxon>Ascomycota</taxon>
        <taxon>Pezizomycotina</taxon>
        <taxon>Sordariomycetes</taxon>
        <taxon>Sordariomycetidae</taxon>
        <taxon>Sordariales</taxon>
        <taxon>Podosporaceae</taxon>
        <taxon>Cladorrhinum</taxon>
    </lineage>
</organism>
<dbReference type="AlphaFoldDB" id="A0AAV9I1V8"/>
<reference evidence="2" key="2">
    <citation type="submission" date="2023-06" db="EMBL/GenBank/DDBJ databases">
        <authorList>
            <consortium name="Lawrence Berkeley National Laboratory"/>
            <person name="Mondo S.J."/>
            <person name="Hensen N."/>
            <person name="Bonometti L."/>
            <person name="Westerberg I."/>
            <person name="Brannstrom I.O."/>
            <person name="Guillou S."/>
            <person name="Cros-Aarteil S."/>
            <person name="Calhoun S."/>
            <person name="Haridas S."/>
            <person name="Kuo A."/>
            <person name="Pangilinan J."/>
            <person name="Riley R."/>
            <person name="Labutti K."/>
            <person name="Andreopoulos B."/>
            <person name="Lipzen A."/>
            <person name="Chen C."/>
            <person name="Yanf M."/>
            <person name="Daum C."/>
            <person name="Ng V."/>
            <person name="Clum A."/>
            <person name="Steindorff A."/>
            <person name="Ohm R."/>
            <person name="Martin F."/>
            <person name="Silar P."/>
            <person name="Natvig D."/>
            <person name="Lalanne C."/>
            <person name="Gautier V."/>
            <person name="Ament-Velasquez S.L."/>
            <person name="Kruys A."/>
            <person name="Hutchinson M.I."/>
            <person name="Powell A.J."/>
            <person name="Barry K."/>
            <person name="Miller A.N."/>
            <person name="Grigoriev I.V."/>
            <person name="Debuchy R."/>
            <person name="Gladieux P."/>
            <person name="Thoren M.H."/>
            <person name="Johannesson H."/>
        </authorList>
    </citation>
    <scope>NUCLEOTIDE SEQUENCE</scope>
    <source>
        <strain evidence="2">PSN324</strain>
    </source>
</reference>
<comment type="caution">
    <text evidence="2">The sequence shown here is derived from an EMBL/GenBank/DDBJ whole genome shotgun (WGS) entry which is preliminary data.</text>
</comment>